<dbReference type="EMBL" id="KZ155787">
    <property type="protein sequence ID" value="OUS45671.1"/>
    <property type="molecule type" value="Genomic_DNA"/>
</dbReference>
<gene>
    <name evidence="2" type="ORF">BE221DRAFT_81933</name>
</gene>
<organism evidence="2">
    <name type="scientific">Ostreococcus tauri</name>
    <name type="common">Marine green alga</name>
    <dbReference type="NCBI Taxonomy" id="70448"/>
    <lineage>
        <taxon>Eukaryota</taxon>
        <taxon>Viridiplantae</taxon>
        <taxon>Chlorophyta</taxon>
        <taxon>Mamiellophyceae</taxon>
        <taxon>Mamiellales</taxon>
        <taxon>Bathycoccaceae</taxon>
        <taxon>Ostreococcus</taxon>
    </lineage>
</organism>
<dbReference type="Proteomes" id="UP000195557">
    <property type="component" value="Unassembled WGS sequence"/>
</dbReference>
<evidence type="ECO:0000256" key="1">
    <source>
        <dbReference type="SAM" id="Phobius"/>
    </source>
</evidence>
<evidence type="ECO:0000313" key="2">
    <source>
        <dbReference type="EMBL" id="OUS45671.1"/>
    </source>
</evidence>
<sequence>MFAARASSFAVGFACASAAGFFVVRKDVLASHERLAARCATLADRVDALERASAK</sequence>
<proteinExistence type="predicted"/>
<keyword evidence="1" id="KW-1133">Transmembrane helix</keyword>
<dbReference type="AlphaFoldDB" id="A0A1Y5I8B9"/>
<protein>
    <submittedName>
        <fullName evidence="2">Uncharacterized protein</fullName>
    </submittedName>
</protein>
<keyword evidence="1" id="KW-0472">Membrane</keyword>
<keyword evidence="1" id="KW-0812">Transmembrane</keyword>
<feature type="transmembrane region" description="Helical" evidence="1">
    <location>
        <begin position="6"/>
        <end position="24"/>
    </location>
</feature>
<name>A0A1Y5I8B9_OSTTA</name>
<reference evidence="2" key="1">
    <citation type="submission" date="2017-04" db="EMBL/GenBank/DDBJ databases">
        <title>Population genomics of picophytoplankton unveils novel chromosome hypervariability.</title>
        <authorList>
            <consortium name="DOE Joint Genome Institute"/>
            <person name="Blanc-Mathieu R."/>
            <person name="Krasovec M."/>
            <person name="Hebrard M."/>
            <person name="Yau S."/>
            <person name="Desgranges E."/>
            <person name="Martin J."/>
            <person name="Schackwitz W."/>
            <person name="Kuo A."/>
            <person name="Salin G."/>
            <person name="Donnadieu C."/>
            <person name="Desdevises Y."/>
            <person name="Sanchez-Ferandin S."/>
            <person name="Moreau H."/>
            <person name="Rivals E."/>
            <person name="Grigoriev I.V."/>
            <person name="Grimsley N."/>
            <person name="Eyre-Walker A."/>
            <person name="Piganeau G."/>
        </authorList>
    </citation>
    <scope>NUCLEOTIDE SEQUENCE [LARGE SCALE GENOMIC DNA]</scope>
    <source>
        <strain evidence="2">RCC 1115</strain>
    </source>
</reference>
<accession>A0A1Y5I8B9</accession>